<dbReference type="Proteomes" id="UP000008854">
    <property type="component" value="Unassembled WGS sequence"/>
</dbReference>
<organism evidence="2 3">
    <name type="scientific">Schistosoma mansoni</name>
    <name type="common">Blood fluke</name>
    <dbReference type="NCBI Taxonomy" id="6183"/>
    <lineage>
        <taxon>Eukaryota</taxon>
        <taxon>Metazoa</taxon>
        <taxon>Spiralia</taxon>
        <taxon>Lophotrochozoa</taxon>
        <taxon>Platyhelminthes</taxon>
        <taxon>Trematoda</taxon>
        <taxon>Digenea</taxon>
        <taxon>Strigeidida</taxon>
        <taxon>Schistosomatoidea</taxon>
        <taxon>Schistosomatidae</taxon>
        <taxon>Schistosoma</taxon>
    </lineage>
</organism>
<dbReference type="STRING" id="6183.A0A3Q0KRV3"/>
<dbReference type="AlphaFoldDB" id="A0A3Q0KRV3"/>
<dbReference type="InParanoid" id="A0A3Q0KRV3"/>
<dbReference type="WBParaSite" id="Smp_165430.1">
    <property type="protein sequence ID" value="Smp_165430.1"/>
    <property type="gene ID" value="Smp_165430"/>
</dbReference>
<protein>
    <submittedName>
        <fullName evidence="3">Sperm-tail PG-rich repeat-containing protein 2</fullName>
    </submittedName>
</protein>
<accession>A0A3Q0KRV3</accession>
<keyword evidence="2" id="KW-1185">Reference proteome</keyword>
<reference evidence="2" key="1">
    <citation type="journal article" date="2012" name="PLoS Negl. Trop. Dis.">
        <title>A systematically improved high quality genome and transcriptome of the human blood fluke Schistosoma mansoni.</title>
        <authorList>
            <person name="Protasio A.V."/>
            <person name="Tsai I.J."/>
            <person name="Babbage A."/>
            <person name="Nichol S."/>
            <person name="Hunt M."/>
            <person name="Aslett M.A."/>
            <person name="De Silva N."/>
            <person name="Velarde G.S."/>
            <person name="Anderson T.J."/>
            <person name="Clark R.C."/>
            <person name="Davidson C."/>
            <person name="Dillon G.P."/>
            <person name="Holroyd N.E."/>
            <person name="LoVerde P.T."/>
            <person name="Lloyd C."/>
            <person name="McQuillan J."/>
            <person name="Oliveira G."/>
            <person name="Otto T.D."/>
            <person name="Parker-Manuel S.J."/>
            <person name="Quail M.A."/>
            <person name="Wilson R.A."/>
            <person name="Zerlotini A."/>
            <person name="Dunne D.W."/>
            <person name="Berriman M."/>
        </authorList>
    </citation>
    <scope>NUCLEOTIDE SEQUENCE [LARGE SCALE GENOMIC DNA]</scope>
    <source>
        <strain evidence="2">Puerto Rican</strain>
    </source>
</reference>
<sequence>MYDRQERIFTFQEKTATDENLGPGSYCIQASLTSGCDVGYAPFESLTERKLNFSFSGAESSPSPAEYFPKLPSEKVKGCSSIANKAKRFPSFHSDGPGPETYNIVSKWAVRKADPHSPRLSEKMKNQSASEQDRGKRLTSYEIIPDVRFRDVPSIPSGDYVHGYEEGLDGRLHPQSGPKRDVTLGPAFYGPTKDPVFTRYKGCGWSKSTSERYLPYRASNSVGPGKYDPYNDPWLKLIETARERSNIEAEHPLAVPRFMDKVVYELHKQNFPSPCSYNIQDKQISKANAVQVPFNTEEQRFKEKVIDTPGPNAYDLKSGAISRRWLRRFQPKPFDATSERFTTQSDARPAPNSYNIDDGLTCRLDFSQSGKCVGFGSTAKRMNDKLIFGRKSSDGLSDIPGPGQYNPQKCEGKYTSKAFGIPKAKREISMPQSSVPPPGTYDFGKSFDVTQCKRTPAIPRTIEGRQRRNCFSNTAERFGRHFELGPKDPDMPGKQYFSKICSKLISNVLFSKPQLSVVKTDKQLKSSTDFVNYFNQIVTKQGLLSATVADSVLKTTFNVTLDNSHSSNKWCDESVVVKI</sequence>
<dbReference type="InterPro" id="IPR051291">
    <property type="entry name" value="CIMAP"/>
</dbReference>
<feature type="compositionally biased region" description="Basic and acidic residues" evidence="1">
    <location>
        <begin position="115"/>
        <end position="136"/>
    </location>
</feature>
<feature type="region of interest" description="Disordered" evidence="1">
    <location>
        <begin position="115"/>
        <end position="137"/>
    </location>
</feature>
<dbReference type="PANTHER" id="PTHR21580">
    <property type="entry name" value="SHIPPO-1-RELATED"/>
    <property type="match status" value="1"/>
</dbReference>
<evidence type="ECO:0000256" key="1">
    <source>
        <dbReference type="SAM" id="MobiDB-lite"/>
    </source>
</evidence>
<name>A0A3Q0KRV3_SCHMA</name>
<evidence type="ECO:0000313" key="3">
    <source>
        <dbReference type="WBParaSite" id="Smp_165430.1"/>
    </source>
</evidence>
<reference evidence="3" key="2">
    <citation type="submission" date="2018-12" db="UniProtKB">
        <authorList>
            <consortium name="WormBaseParasite"/>
        </authorList>
    </citation>
    <scope>IDENTIFICATION</scope>
    <source>
        <strain evidence="3">Puerto Rican</strain>
    </source>
</reference>
<dbReference type="InterPro" id="IPR010736">
    <property type="entry name" value="SHIPPO-rpt"/>
</dbReference>
<dbReference type="Pfam" id="PF07004">
    <property type="entry name" value="SHIPPO-rpt"/>
    <property type="match status" value="2"/>
</dbReference>
<proteinExistence type="predicted"/>
<dbReference type="PANTHER" id="PTHR21580:SF60">
    <property type="entry name" value="SPERM-TAIL PG-RICH REPEAT-CONTAINING PROTEIN 2"/>
    <property type="match status" value="1"/>
</dbReference>
<evidence type="ECO:0000313" key="2">
    <source>
        <dbReference type="Proteomes" id="UP000008854"/>
    </source>
</evidence>